<dbReference type="AlphaFoldDB" id="A0A8D0H939"/>
<dbReference type="InterPro" id="IPR007188">
    <property type="entry name" value="ARPC2"/>
</dbReference>
<evidence type="ECO:0000256" key="3">
    <source>
        <dbReference type="ARBA" id="ARBA00022490"/>
    </source>
</evidence>
<evidence type="ECO:0000256" key="5">
    <source>
        <dbReference type="ARBA" id="ARBA00023212"/>
    </source>
</evidence>
<keyword evidence="4" id="KW-0009">Actin-binding</keyword>
<dbReference type="GO" id="GO:0005200">
    <property type="term" value="F:structural constituent of cytoskeleton"/>
    <property type="evidence" value="ECO:0007669"/>
    <property type="project" value="TreeGrafter"/>
</dbReference>
<reference evidence="6" key="2">
    <citation type="submission" date="2025-09" db="UniProtKB">
        <authorList>
            <consortium name="Ensembl"/>
        </authorList>
    </citation>
    <scope>IDENTIFICATION</scope>
</reference>
<dbReference type="PANTHER" id="PTHR12058:SF0">
    <property type="entry name" value="ACTIN-RELATED PROTEIN 2_3 COMPLEX SUBUNIT 2"/>
    <property type="match status" value="1"/>
</dbReference>
<name>A0A8D0H939_SPHPU</name>
<comment type="subcellular location">
    <subcellularLocation>
        <location evidence="1">Cytoplasm</location>
        <location evidence="1">Cytoskeleton</location>
    </subcellularLocation>
</comment>
<dbReference type="OMA" id="PECFFAI"/>
<keyword evidence="3" id="KW-0963">Cytoplasm</keyword>
<keyword evidence="7" id="KW-1185">Reference proteome</keyword>
<dbReference type="GO" id="GO:0005885">
    <property type="term" value="C:Arp2/3 protein complex"/>
    <property type="evidence" value="ECO:0007669"/>
    <property type="project" value="InterPro"/>
</dbReference>
<dbReference type="Ensembl" id="ENSSPUT00000019282.1">
    <property type="protein sequence ID" value="ENSSPUP00000018103.1"/>
    <property type="gene ID" value="ENSSPUG00000013984.1"/>
</dbReference>
<proteinExistence type="inferred from homology"/>
<accession>A0A8D0H939</accession>
<evidence type="ECO:0000313" key="7">
    <source>
        <dbReference type="Proteomes" id="UP000694392"/>
    </source>
</evidence>
<sequence>MILLEVNNQIIEMLMLKFEGAAARNKPEAVEVTFIPYFNGVLYHISNPNGNKTKVMVNISLKFYKKLQEHGADKLLK</sequence>
<dbReference type="GO" id="GO:0051015">
    <property type="term" value="F:actin filament binding"/>
    <property type="evidence" value="ECO:0007669"/>
    <property type="project" value="TreeGrafter"/>
</dbReference>
<dbReference type="GO" id="GO:0030041">
    <property type="term" value="P:actin filament polymerization"/>
    <property type="evidence" value="ECO:0007669"/>
    <property type="project" value="InterPro"/>
</dbReference>
<dbReference type="SUPFAM" id="SSF69645">
    <property type="entry name" value="Arp2/3 complex subunits"/>
    <property type="match status" value="1"/>
</dbReference>
<dbReference type="GeneTree" id="ENSGT00390000016794"/>
<evidence type="ECO:0000313" key="6">
    <source>
        <dbReference type="Ensembl" id="ENSSPUP00000018103.1"/>
    </source>
</evidence>
<evidence type="ECO:0000256" key="4">
    <source>
        <dbReference type="ARBA" id="ARBA00023203"/>
    </source>
</evidence>
<protein>
    <submittedName>
        <fullName evidence="6">Uncharacterized protein</fullName>
    </submittedName>
</protein>
<evidence type="ECO:0000256" key="1">
    <source>
        <dbReference type="ARBA" id="ARBA00004245"/>
    </source>
</evidence>
<dbReference type="InterPro" id="IPR034666">
    <property type="entry name" value="ARPC2/4"/>
</dbReference>
<dbReference type="GO" id="GO:0034314">
    <property type="term" value="P:Arp2/3 complex-mediated actin nucleation"/>
    <property type="evidence" value="ECO:0007669"/>
    <property type="project" value="InterPro"/>
</dbReference>
<comment type="similarity">
    <text evidence="2">Belongs to the ARPC2 family.</text>
</comment>
<keyword evidence="5" id="KW-0206">Cytoskeleton</keyword>
<organism evidence="6 7">
    <name type="scientific">Sphenodon punctatus</name>
    <name type="common">Tuatara</name>
    <name type="synonym">Hatteria punctata</name>
    <dbReference type="NCBI Taxonomy" id="8508"/>
    <lineage>
        <taxon>Eukaryota</taxon>
        <taxon>Metazoa</taxon>
        <taxon>Chordata</taxon>
        <taxon>Craniata</taxon>
        <taxon>Vertebrata</taxon>
        <taxon>Euteleostomi</taxon>
        <taxon>Lepidosauria</taxon>
        <taxon>Sphenodontia</taxon>
        <taxon>Sphenodontidae</taxon>
        <taxon>Sphenodon</taxon>
    </lineage>
</organism>
<reference evidence="6" key="1">
    <citation type="submission" date="2025-08" db="UniProtKB">
        <authorList>
            <consortium name="Ensembl"/>
        </authorList>
    </citation>
    <scope>IDENTIFICATION</scope>
</reference>
<dbReference type="PANTHER" id="PTHR12058">
    <property type="entry name" value="ARP2/3 COMPLEX 34 KDA SUBUNIT"/>
    <property type="match status" value="1"/>
</dbReference>
<dbReference type="Gene3D" id="3.30.1460.20">
    <property type="match status" value="1"/>
</dbReference>
<dbReference type="Proteomes" id="UP000694392">
    <property type="component" value="Unplaced"/>
</dbReference>
<evidence type="ECO:0000256" key="2">
    <source>
        <dbReference type="ARBA" id="ARBA00007192"/>
    </source>
</evidence>